<evidence type="ECO:0000256" key="1">
    <source>
        <dbReference type="SAM" id="Phobius"/>
    </source>
</evidence>
<organism evidence="2 3">
    <name type="scientific">Tardiphaga robiniae</name>
    <dbReference type="NCBI Taxonomy" id="943830"/>
    <lineage>
        <taxon>Bacteria</taxon>
        <taxon>Pseudomonadati</taxon>
        <taxon>Pseudomonadota</taxon>
        <taxon>Alphaproteobacteria</taxon>
        <taxon>Hyphomicrobiales</taxon>
        <taxon>Nitrobacteraceae</taxon>
        <taxon>Tardiphaga</taxon>
    </lineage>
</organism>
<protein>
    <submittedName>
        <fullName evidence="2">Uncharacterized protein</fullName>
    </submittedName>
</protein>
<keyword evidence="1" id="KW-0812">Transmembrane</keyword>
<reference evidence="3" key="1">
    <citation type="journal article" date="2020" name="Mol. Plant Microbe">
        <title>Rhizobial microsymbionts of the narrowly endemic Oxytropis species growing in Kamchatka are characterized by significant genetic diversity and possess a set of genes that are associated with T3SS and T6SS secretion systems and can affect the development of symbiosis.</title>
        <authorList>
            <person name="Safronova V."/>
            <person name="Guro P."/>
            <person name="Sazanova A."/>
            <person name="Kuznetsova I."/>
            <person name="Belimov A."/>
            <person name="Yakubov V."/>
            <person name="Chirak E."/>
            <person name="Afonin A."/>
            <person name="Gogolev Y."/>
            <person name="Andronov E."/>
            <person name="Tikhonovich I."/>
        </authorList>
    </citation>
    <scope>NUCLEOTIDE SEQUENCE [LARGE SCALE GENOMIC DNA]</scope>
    <source>
        <strain evidence="3">581</strain>
    </source>
</reference>
<dbReference type="KEGG" id="trb:HB776_12465"/>
<dbReference type="RefSeq" id="WP_184518071.1">
    <property type="nucleotide sequence ID" value="NZ_CP050292.1"/>
</dbReference>
<dbReference type="AlphaFoldDB" id="A0A7G6TYX0"/>
<sequence>MAALLNSTIFRGMLGFVQVMGIVAVGAAAQLRSQLKSIEVGEIATEGVLGANGFLDEIGPNIAAVDVAVHHVFHAERLAGRVGRGGRAGSQWWLEIGLAVFCTHARATGVGAKLPLTGMSVLAVPAQPMYATQALKLSAWGSNCKVSRFFPKASAKSVAEFETFVSVACFAAWVC</sequence>
<dbReference type="EMBL" id="CP050292">
    <property type="protein sequence ID" value="QND71952.1"/>
    <property type="molecule type" value="Genomic_DNA"/>
</dbReference>
<keyword evidence="1" id="KW-1133">Transmembrane helix</keyword>
<evidence type="ECO:0000313" key="2">
    <source>
        <dbReference type="EMBL" id="QND71952.1"/>
    </source>
</evidence>
<evidence type="ECO:0000313" key="3">
    <source>
        <dbReference type="Proteomes" id="UP000515291"/>
    </source>
</evidence>
<keyword evidence="1" id="KW-0472">Membrane</keyword>
<dbReference type="Proteomes" id="UP000515291">
    <property type="component" value="Chromosome"/>
</dbReference>
<accession>A0A7G6TYX0</accession>
<gene>
    <name evidence="2" type="ORF">HB776_12465</name>
</gene>
<name>A0A7G6TYX0_9BRAD</name>
<feature type="transmembrane region" description="Helical" evidence="1">
    <location>
        <begin position="12"/>
        <end position="31"/>
    </location>
</feature>
<proteinExistence type="predicted"/>